<dbReference type="EMBL" id="BAAAAF010000058">
    <property type="protein sequence ID" value="GAA0037526.1"/>
    <property type="molecule type" value="Genomic_DNA"/>
</dbReference>
<gene>
    <name evidence="6" type="ORF">NCCP602_34890</name>
</gene>
<dbReference type="Proteomes" id="UP001498238">
    <property type="component" value="Unassembled WGS sequence"/>
</dbReference>
<feature type="domain" description="HTH lacI-type" evidence="5">
    <location>
        <begin position="31"/>
        <end position="65"/>
    </location>
</feature>
<comment type="caution">
    <text evidence="6">The sequence shown here is derived from an EMBL/GenBank/DDBJ whole genome shotgun (WGS) entry which is preliminary data.</text>
</comment>
<evidence type="ECO:0000259" key="5">
    <source>
        <dbReference type="PROSITE" id="PS50932"/>
    </source>
</evidence>
<reference evidence="6 7" key="1">
    <citation type="submission" date="2024-01" db="EMBL/GenBank/DDBJ databases">
        <title>Characterization of antibiotic resistant novel bacterial strains and their environmental applications.</title>
        <authorList>
            <person name="Manzoor S."/>
            <person name="Abbas S."/>
            <person name="Arshad M."/>
            <person name="Ahmed I."/>
        </authorList>
    </citation>
    <scope>NUCLEOTIDE SEQUENCE [LARGE SCALE GENOMIC DNA]</scope>
    <source>
        <strain evidence="6 7">NCCP-602</strain>
    </source>
</reference>
<evidence type="ECO:0000256" key="2">
    <source>
        <dbReference type="ARBA" id="ARBA00023125"/>
    </source>
</evidence>
<evidence type="ECO:0000313" key="6">
    <source>
        <dbReference type="EMBL" id="GAA0037526.1"/>
    </source>
</evidence>
<keyword evidence="2" id="KW-0238">DNA-binding</keyword>
<keyword evidence="1" id="KW-0805">Transcription regulation</keyword>
<sequence>MSELPSSEGLDPYPGTDAPNPTTLSAAKSLFRGEPNVGPELIARVKAAAKSLNYVPNDAARSLLQGKTRRIALVVEKLTQPAFALMADITHDELLKRNYRVIVLEADSPGGGVRDGSREIFSAVDGVLYCSADRTTDLTGFVEEVSKPIVLALRAGHPETLNGSSQLRV</sequence>
<dbReference type="Gene3D" id="3.40.50.2300">
    <property type="match status" value="1"/>
</dbReference>
<evidence type="ECO:0000313" key="7">
    <source>
        <dbReference type="Proteomes" id="UP001498238"/>
    </source>
</evidence>
<accession>A0ABN0SST2</accession>
<dbReference type="PANTHER" id="PTHR30146:SF138">
    <property type="entry name" value="TRANSCRIPTIONAL REGULATORY PROTEIN"/>
    <property type="match status" value="1"/>
</dbReference>
<evidence type="ECO:0000256" key="1">
    <source>
        <dbReference type="ARBA" id="ARBA00023015"/>
    </source>
</evidence>
<dbReference type="SMART" id="SM00354">
    <property type="entry name" value="HTH_LACI"/>
    <property type="match status" value="1"/>
</dbReference>
<dbReference type="SUPFAM" id="SSF47413">
    <property type="entry name" value="lambda repressor-like DNA-binding domains"/>
    <property type="match status" value="1"/>
</dbReference>
<evidence type="ECO:0000256" key="3">
    <source>
        <dbReference type="ARBA" id="ARBA00023163"/>
    </source>
</evidence>
<dbReference type="RefSeq" id="WP_190246591.1">
    <property type="nucleotide sequence ID" value="NZ_BAAAAF010000058.1"/>
</dbReference>
<protein>
    <recommendedName>
        <fullName evidence="5">HTH lacI-type domain-containing protein</fullName>
    </recommendedName>
</protein>
<dbReference type="InterPro" id="IPR010982">
    <property type="entry name" value="Lambda_DNA-bd_dom_sf"/>
</dbReference>
<dbReference type="SUPFAM" id="SSF53822">
    <property type="entry name" value="Periplasmic binding protein-like I"/>
    <property type="match status" value="1"/>
</dbReference>
<dbReference type="PANTHER" id="PTHR30146">
    <property type="entry name" value="LACI-RELATED TRANSCRIPTIONAL REPRESSOR"/>
    <property type="match status" value="1"/>
</dbReference>
<keyword evidence="3" id="KW-0804">Transcription</keyword>
<name>A0ABN0SST2_9MICO</name>
<organism evidence="6 7">
    <name type="scientific">Brevibacterium metallidurans</name>
    <dbReference type="NCBI Taxonomy" id="1482676"/>
    <lineage>
        <taxon>Bacteria</taxon>
        <taxon>Bacillati</taxon>
        <taxon>Actinomycetota</taxon>
        <taxon>Actinomycetes</taxon>
        <taxon>Micrococcales</taxon>
        <taxon>Brevibacteriaceae</taxon>
        <taxon>Brevibacterium</taxon>
    </lineage>
</organism>
<proteinExistence type="predicted"/>
<keyword evidence="7" id="KW-1185">Reference proteome</keyword>
<dbReference type="InterPro" id="IPR000843">
    <property type="entry name" value="HTH_LacI"/>
</dbReference>
<dbReference type="PROSITE" id="PS50932">
    <property type="entry name" value="HTH_LACI_2"/>
    <property type="match status" value="1"/>
</dbReference>
<feature type="region of interest" description="Disordered" evidence="4">
    <location>
        <begin position="1"/>
        <end position="24"/>
    </location>
</feature>
<dbReference type="CDD" id="cd01392">
    <property type="entry name" value="HTH_LacI"/>
    <property type="match status" value="1"/>
</dbReference>
<evidence type="ECO:0000256" key="4">
    <source>
        <dbReference type="SAM" id="MobiDB-lite"/>
    </source>
</evidence>
<dbReference type="InterPro" id="IPR028082">
    <property type="entry name" value="Peripla_BP_I"/>
</dbReference>
<dbReference type="Gene3D" id="1.10.260.40">
    <property type="entry name" value="lambda repressor-like DNA-binding domains"/>
    <property type="match status" value="1"/>
</dbReference>